<dbReference type="OrthoDB" id="9782155at2"/>
<dbReference type="CDD" id="cd05280">
    <property type="entry name" value="MDR_yhdh_yhfp"/>
    <property type="match status" value="1"/>
</dbReference>
<gene>
    <name evidence="2" type="ORF">REIFOR_02447</name>
</gene>
<dbReference type="EMBL" id="CP011797">
    <property type="protein sequence ID" value="ATX77572.1"/>
    <property type="molecule type" value="Genomic_DNA"/>
</dbReference>
<protein>
    <submittedName>
        <fullName evidence="2">Zinc-containing alcohol dehydrogenase</fullName>
        <ecNumber evidence="2">1.1.1.1</ecNumber>
    </submittedName>
</protein>
<evidence type="ECO:0000313" key="2">
    <source>
        <dbReference type="EMBL" id="ATX77572.1"/>
    </source>
</evidence>
<dbReference type="PANTHER" id="PTHR43677:SF1">
    <property type="entry name" value="ACRYLYL-COA REDUCTASE ACUI-RELATED"/>
    <property type="match status" value="1"/>
</dbReference>
<dbReference type="SUPFAM" id="SSF51735">
    <property type="entry name" value="NAD(P)-binding Rossmann-fold domains"/>
    <property type="match status" value="1"/>
</dbReference>
<dbReference type="InterPro" id="IPR014188">
    <property type="entry name" value="Acrylyl-CoA_reductase_AcuI"/>
</dbReference>
<dbReference type="SMART" id="SM00829">
    <property type="entry name" value="PKS_ER"/>
    <property type="match status" value="1"/>
</dbReference>
<proteinExistence type="predicted"/>
<dbReference type="GO" id="GO:0004022">
    <property type="term" value="F:alcohol dehydrogenase (NAD+) activity"/>
    <property type="evidence" value="ECO:0007669"/>
    <property type="project" value="UniProtKB-EC"/>
</dbReference>
<dbReference type="Gene3D" id="3.40.50.720">
    <property type="entry name" value="NAD(P)-binding Rossmann-like Domain"/>
    <property type="match status" value="1"/>
</dbReference>
<dbReference type="InterPro" id="IPR013154">
    <property type="entry name" value="ADH-like_N"/>
</dbReference>
<keyword evidence="2" id="KW-0560">Oxidoreductase</keyword>
<dbReference type="InterPro" id="IPR013149">
    <property type="entry name" value="ADH-like_C"/>
</dbReference>
<feature type="domain" description="Enoyl reductase (ER)" evidence="1">
    <location>
        <begin position="21"/>
        <end position="328"/>
    </location>
</feature>
<dbReference type="Pfam" id="PF08240">
    <property type="entry name" value="ADH_N"/>
    <property type="match status" value="1"/>
</dbReference>
<dbReference type="Pfam" id="PF00107">
    <property type="entry name" value="ADH_zinc_N"/>
    <property type="match status" value="1"/>
</dbReference>
<dbReference type="KEGG" id="rfo:REIFOR_02447"/>
<dbReference type="InterPro" id="IPR036291">
    <property type="entry name" value="NAD(P)-bd_dom_sf"/>
</dbReference>
<dbReference type="GO" id="GO:0043957">
    <property type="term" value="F:acryloyl-CoA reductase (NADPH) activity"/>
    <property type="evidence" value="ECO:0007669"/>
    <property type="project" value="TreeGrafter"/>
</dbReference>
<organism evidence="2 3">
    <name type="scientific">Reinekea forsetii</name>
    <dbReference type="NCBI Taxonomy" id="1336806"/>
    <lineage>
        <taxon>Bacteria</taxon>
        <taxon>Pseudomonadati</taxon>
        <taxon>Pseudomonadota</taxon>
        <taxon>Gammaproteobacteria</taxon>
        <taxon>Oceanospirillales</taxon>
        <taxon>Saccharospirillaceae</taxon>
        <taxon>Reinekea</taxon>
    </lineage>
</organism>
<dbReference type="Proteomes" id="UP000229757">
    <property type="component" value="Chromosome"/>
</dbReference>
<dbReference type="EC" id="1.1.1.1" evidence="2"/>
<dbReference type="InterPro" id="IPR020843">
    <property type="entry name" value="ER"/>
</dbReference>
<reference evidence="2 3" key="1">
    <citation type="journal article" date="2017" name="Environ. Microbiol.">
        <title>Genomic and physiological analyses of 'Reinekea forsetii' reveal a versatile opportunistic lifestyle during spring algae blooms.</title>
        <authorList>
            <person name="Avci B."/>
            <person name="Hahnke R.L."/>
            <person name="Chafee M."/>
            <person name="Fischer T."/>
            <person name="Gruber-Vodicka H."/>
            <person name="Tegetmeyer H.E."/>
            <person name="Harder J."/>
            <person name="Fuchs B.M."/>
            <person name="Amann R.I."/>
            <person name="Teeling H."/>
        </authorList>
    </citation>
    <scope>NUCLEOTIDE SEQUENCE [LARGE SCALE GENOMIC DNA]</scope>
    <source>
        <strain evidence="2 3">Hel1_31_D35</strain>
    </source>
</reference>
<dbReference type="InterPro" id="IPR051397">
    <property type="entry name" value="Zn-ADH-like_protein"/>
</dbReference>
<dbReference type="AlphaFoldDB" id="A0A2K8KSI3"/>
<keyword evidence="3" id="KW-1185">Reference proteome</keyword>
<name>A0A2K8KSI3_9GAMM</name>
<accession>A0A2K8KSI3</accession>
<evidence type="ECO:0000259" key="1">
    <source>
        <dbReference type="SMART" id="SM00829"/>
    </source>
</evidence>
<sequence length="333" mass="34654">MPNTEFQALVVEQTEPKQFQRSIQRRTVADLPAGEVLIRVDYSSLNFKDALSATGNPGVTRNFPHTPGIDAAGIVVQSSSDSFQVGDAVIATSYDLGMGTAGGLGQYIRVPSAWVLALPKTLTAFEAMSFGTAGLTAALMVNALLDNGVQPAQGPVLVTGATGGVGSLAVAILAKLGFSVTASTGKLTETPFLMSLGATEVIDRASLLTNNRPLQAEQWAGVIDVVAGPTLANAIQSSQYNGVVTCSGLVGAVDLTTSIFPFILRGVRLIGIDSVQCTMAVRTRAWQALAGDFKPACLPDLTTEIGLAQVEEYLLAMLAGKSHGRVVVNMADD</sequence>
<dbReference type="Gene3D" id="3.90.180.10">
    <property type="entry name" value="Medium-chain alcohol dehydrogenases, catalytic domain"/>
    <property type="match status" value="1"/>
</dbReference>
<dbReference type="InterPro" id="IPR011032">
    <property type="entry name" value="GroES-like_sf"/>
</dbReference>
<dbReference type="SUPFAM" id="SSF50129">
    <property type="entry name" value="GroES-like"/>
    <property type="match status" value="1"/>
</dbReference>
<dbReference type="RefSeq" id="WP_100257821.1">
    <property type="nucleotide sequence ID" value="NZ_CP011797.1"/>
</dbReference>
<evidence type="ECO:0000313" key="3">
    <source>
        <dbReference type="Proteomes" id="UP000229757"/>
    </source>
</evidence>
<dbReference type="NCBIfam" id="TIGR02823">
    <property type="entry name" value="oxido_YhdH"/>
    <property type="match status" value="1"/>
</dbReference>
<dbReference type="PANTHER" id="PTHR43677">
    <property type="entry name" value="SHORT-CHAIN DEHYDROGENASE/REDUCTASE"/>
    <property type="match status" value="1"/>
</dbReference>